<dbReference type="SUPFAM" id="SSF53474">
    <property type="entry name" value="alpha/beta-Hydrolases"/>
    <property type="match status" value="1"/>
</dbReference>
<dbReference type="Gene3D" id="3.40.50.1820">
    <property type="entry name" value="alpha/beta hydrolase"/>
    <property type="match status" value="1"/>
</dbReference>
<organism evidence="5 6">
    <name type="scientific">Nocardioides astragali</name>
    <dbReference type="NCBI Taxonomy" id="1776736"/>
    <lineage>
        <taxon>Bacteria</taxon>
        <taxon>Bacillati</taxon>
        <taxon>Actinomycetota</taxon>
        <taxon>Actinomycetes</taxon>
        <taxon>Propionibacteriales</taxon>
        <taxon>Nocardioidaceae</taxon>
        <taxon>Nocardioides</taxon>
    </lineage>
</organism>
<evidence type="ECO:0000256" key="3">
    <source>
        <dbReference type="SAM" id="Phobius"/>
    </source>
</evidence>
<sequence>MGLGPRHYAEQGISSLAVTGFVLMVLGVALSGWSAWRILRSARRRWWVAVVALLSLATYLILWTLGQAVAASYAPRPTLGEQTPADVGVSYRDVTFSSSDGVELAGWYVPTRDGAAVALMHGAGSTRSAVLAHAAVLAKHGYGVLLFDARGHGESAGRGMDFGWYGEADAAGAVDFLTREPGVDPRRIGLVGMSMGGEQAIGAAGEDDRVAAVVAEGATNRVADDKEYLAAYGVRGEAQQRIDVVTYWLTALLSDAPEPAPLRESISIATTRPDPTAFLLITASQEPDEALAADHMQGPADDLVTAWSVPGAGHTRGLREAPADWEDRVVTFLDDALEGER</sequence>
<dbReference type="PANTHER" id="PTHR22946:SF9">
    <property type="entry name" value="POLYKETIDE TRANSFERASE AF380"/>
    <property type="match status" value="1"/>
</dbReference>
<evidence type="ECO:0000259" key="4">
    <source>
        <dbReference type="Pfam" id="PF12146"/>
    </source>
</evidence>
<dbReference type="InterPro" id="IPR029058">
    <property type="entry name" value="AB_hydrolase_fold"/>
</dbReference>
<accession>A0ABW2NBV0</accession>
<name>A0ABW2NBV0_9ACTN</name>
<gene>
    <name evidence="5" type="ORF">ACFQO6_23735</name>
</gene>
<feature type="domain" description="Serine aminopeptidase S33" evidence="4">
    <location>
        <begin position="115"/>
        <end position="225"/>
    </location>
</feature>
<keyword evidence="6" id="KW-1185">Reference proteome</keyword>
<keyword evidence="2 5" id="KW-0378">Hydrolase</keyword>
<dbReference type="RefSeq" id="WP_255889350.1">
    <property type="nucleotide sequence ID" value="NZ_JAFMZM010000002.1"/>
</dbReference>
<keyword evidence="3" id="KW-0472">Membrane</keyword>
<reference evidence="6" key="1">
    <citation type="journal article" date="2019" name="Int. J. Syst. Evol. Microbiol.">
        <title>The Global Catalogue of Microorganisms (GCM) 10K type strain sequencing project: providing services to taxonomists for standard genome sequencing and annotation.</title>
        <authorList>
            <consortium name="The Broad Institute Genomics Platform"/>
            <consortium name="The Broad Institute Genome Sequencing Center for Infectious Disease"/>
            <person name="Wu L."/>
            <person name="Ma J."/>
        </authorList>
    </citation>
    <scope>NUCLEOTIDE SEQUENCE [LARGE SCALE GENOMIC DNA]</scope>
    <source>
        <strain evidence="6">FCH27</strain>
    </source>
</reference>
<proteinExistence type="inferred from homology"/>
<evidence type="ECO:0000313" key="5">
    <source>
        <dbReference type="EMBL" id="MFC7363304.1"/>
    </source>
</evidence>
<dbReference type="InterPro" id="IPR050261">
    <property type="entry name" value="FrsA_esterase"/>
</dbReference>
<feature type="transmembrane region" description="Helical" evidence="3">
    <location>
        <begin position="12"/>
        <end position="34"/>
    </location>
</feature>
<dbReference type="PANTHER" id="PTHR22946">
    <property type="entry name" value="DIENELACTONE HYDROLASE DOMAIN-CONTAINING PROTEIN-RELATED"/>
    <property type="match status" value="1"/>
</dbReference>
<comment type="similarity">
    <text evidence="1">Belongs to the AB hydrolase superfamily.</text>
</comment>
<comment type="caution">
    <text evidence="5">The sequence shown here is derived from an EMBL/GenBank/DDBJ whole genome shotgun (WGS) entry which is preliminary data.</text>
</comment>
<feature type="transmembrane region" description="Helical" evidence="3">
    <location>
        <begin position="46"/>
        <end position="66"/>
    </location>
</feature>
<keyword evidence="3" id="KW-0812">Transmembrane</keyword>
<protein>
    <submittedName>
        <fullName evidence="5">Alpha/beta hydrolase</fullName>
    </submittedName>
</protein>
<dbReference type="Pfam" id="PF12146">
    <property type="entry name" value="Hydrolase_4"/>
    <property type="match status" value="1"/>
</dbReference>
<dbReference type="InterPro" id="IPR022742">
    <property type="entry name" value="Hydrolase_4"/>
</dbReference>
<dbReference type="Proteomes" id="UP001596524">
    <property type="component" value="Unassembled WGS sequence"/>
</dbReference>
<evidence type="ECO:0000313" key="6">
    <source>
        <dbReference type="Proteomes" id="UP001596524"/>
    </source>
</evidence>
<evidence type="ECO:0000256" key="1">
    <source>
        <dbReference type="ARBA" id="ARBA00008645"/>
    </source>
</evidence>
<evidence type="ECO:0000256" key="2">
    <source>
        <dbReference type="ARBA" id="ARBA00022801"/>
    </source>
</evidence>
<dbReference type="EMBL" id="JBHTCH010000030">
    <property type="protein sequence ID" value="MFC7363304.1"/>
    <property type="molecule type" value="Genomic_DNA"/>
</dbReference>
<dbReference type="GO" id="GO:0016787">
    <property type="term" value="F:hydrolase activity"/>
    <property type="evidence" value="ECO:0007669"/>
    <property type="project" value="UniProtKB-KW"/>
</dbReference>
<keyword evidence="3" id="KW-1133">Transmembrane helix</keyword>